<dbReference type="InterPro" id="IPR003018">
    <property type="entry name" value="GAF"/>
</dbReference>
<dbReference type="InterPro" id="IPR012074">
    <property type="entry name" value="GAF_ANTAR"/>
</dbReference>
<dbReference type="SMART" id="SM01012">
    <property type="entry name" value="ANTAR"/>
    <property type="match status" value="1"/>
</dbReference>
<dbReference type="Pfam" id="PF13185">
    <property type="entry name" value="GAF_2"/>
    <property type="match status" value="1"/>
</dbReference>
<dbReference type="InterPro" id="IPR036388">
    <property type="entry name" value="WH-like_DNA-bd_sf"/>
</dbReference>
<reference evidence="5" key="1">
    <citation type="journal article" date="2019" name="Int. J. Syst. Evol. Microbiol.">
        <title>The Global Catalogue of Microorganisms (GCM) 10K type strain sequencing project: providing services to taxonomists for standard genome sequencing and annotation.</title>
        <authorList>
            <consortium name="The Broad Institute Genomics Platform"/>
            <consortium name="The Broad Institute Genome Sequencing Center for Infectious Disease"/>
            <person name="Wu L."/>
            <person name="Ma J."/>
        </authorList>
    </citation>
    <scope>NUCLEOTIDE SEQUENCE [LARGE SCALE GENOMIC DNA]</scope>
    <source>
        <strain evidence="5">IBRC-M 10906</strain>
    </source>
</reference>
<evidence type="ECO:0000313" key="5">
    <source>
        <dbReference type="Proteomes" id="UP001597478"/>
    </source>
</evidence>
<keyword evidence="2" id="KW-0804">Transcription</keyword>
<gene>
    <name evidence="4" type="ORF">ACFS2C_09550</name>
</gene>
<dbReference type="PIRSF" id="PIRSF036625">
    <property type="entry name" value="GAF_ANTAR"/>
    <property type="match status" value="1"/>
</dbReference>
<dbReference type="RefSeq" id="WP_377390055.1">
    <property type="nucleotide sequence ID" value="NZ_JBHSAN010000020.1"/>
</dbReference>
<dbReference type="Proteomes" id="UP001597478">
    <property type="component" value="Unassembled WGS sequence"/>
</dbReference>
<accession>A0ABW5W762</accession>
<dbReference type="PROSITE" id="PS50921">
    <property type="entry name" value="ANTAR"/>
    <property type="match status" value="1"/>
</dbReference>
<protein>
    <submittedName>
        <fullName evidence="4">ANTAR domain-containing protein</fullName>
    </submittedName>
</protein>
<evidence type="ECO:0000313" key="4">
    <source>
        <dbReference type="EMBL" id="MFD2799637.1"/>
    </source>
</evidence>
<dbReference type="InterPro" id="IPR029016">
    <property type="entry name" value="GAF-like_dom_sf"/>
</dbReference>
<dbReference type="SMART" id="SM00065">
    <property type="entry name" value="GAF"/>
    <property type="match status" value="1"/>
</dbReference>
<dbReference type="Gene3D" id="3.30.450.40">
    <property type="match status" value="1"/>
</dbReference>
<dbReference type="InterPro" id="IPR005561">
    <property type="entry name" value="ANTAR"/>
</dbReference>
<evidence type="ECO:0000259" key="3">
    <source>
        <dbReference type="PROSITE" id="PS50921"/>
    </source>
</evidence>
<evidence type="ECO:0000256" key="1">
    <source>
        <dbReference type="ARBA" id="ARBA00023015"/>
    </source>
</evidence>
<organism evidence="4 5">
    <name type="scientific">Prauserella oleivorans</name>
    <dbReference type="NCBI Taxonomy" id="1478153"/>
    <lineage>
        <taxon>Bacteria</taxon>
        <taxon>Bacillati</taxon>
        <taxon>Actinomycetota</taxon>
        <taxon>Actinomycetes</taxon>
        <taxon>Pseudonocardiales</taxon>
        <taxon>Pseudonocardiaceae</taxon>
        <taxon>Prauserella</taxon>
    </lineage>
</organism>
<proteinExistence type="predicted"/>
<dbReference type="SUPFAM" id="SSF55781">
    <property type="entry name" value="GAF domain-like"/>
    <property type="match status" value="1"/>
</dbReference>
<evidence type="ECO:0000256" key="2">
    <source>
        <dbReference type="ARBA" id="ARBA00023163"/>
    </source>
</evidence>
<feature type="domain" description="ANTAR" evidence="3">
    <location>
        <begin position="163"/>
        <end position="224"/>
    </location>
</feature>
<dbReference type="Gene3D" id="1.10.10.10">
    <property type="entry name" value="Winged helix-like DNA-binding domain superfamily/Winged helix DNA-binding domain"/>
    <property type="match status" value="1"/>
</dbReference>
<keyword evidence="5" id="KW-1185">Reference proteome</keyword>
<dbReference type="EMBL" id="JBHUOF010000011">
    <property type="protein sequence ID" value="MFD2799637.1"/>
    <property type="molecule type" value="Genomic_DNA"/>
</dbReference>
<name>A0ABW5W762_9PSEU</name>
<dbReference type="Pfam" id="PF03861">
    <property type="entry name" value="ANTAR"/>
    <property type="match status" value="1"/>
</dbReference>
<comment type="caution">
    <text evidence="4">The sequence shown here is derived from an EMBL/GenBank/DDBJ whole genome shotgun (WGS) entry which is preliminary data.</text>
</comment>
<keyword evidence="1" id="KW-0805">Transcription regulation</keyword>
<sequence length="246" mass="26753">MNAAELTLAQELAEVSRLVEDDDVASALQRFLERITRTVPGCDRAAVAVRERRVEFVAAHGPRAGEVTGLPSQDGPIAEALQFREPRYLADTRTDARWPGLGRRLAEAGCRSCLVLPLPRQRTPAAALVLYARQPQCFGDTAQDVALLLALHAGVVFDNAQLFHDSRRLIDQLNAALRTRQLIGQAQGLLMRQLNCDQERGFALLKGASQNTNTKLRDVASALVAAHDNGELPAMITKFGVDDAAP</sequence>